<proteinExistence type="inferred from homology"/>
<keyword evidence="5" id="KW-0804">Transcription</keyword>
<dbReference type="SMART" id="SM00345">
    <property type="entry name" value="HTH_GNTR"/>
    <property type="match status" value="1"/>
</dbReference>
<dbReference type="Gene3D" id="3.90.1150.10">
    <property type="entry name" value="Aspartate Aminotransferase, domain 1"/>
    <property type="match status" value="1"/>
</dbReference>
<dbReference type="InterPro" id="IPR015424">
    <property type="entry name" value="PyrdxlP-dep_Trfase"/>
</dbReference>
<dbReference type="PANTHER" id="PTHR46577">
    <property type="entry name" value="HTH-TYPE TRANSCRIPTIONAL REGULATORY PROTEIN GABR"/>
    <property type="match status" value="1"/>
</dbReference>
<keyword evidence="4" id="KW-0238">DNA-binding</keyword>
<keyword evidence="7" id="KW-0808">Transferase</keyword>
<dbReference type="InterPro" id="IPR051446">
    <property type="entry name" value="HTH_trans_reg/aminotransferase"/>
</dbReference>
<evidence type="ECO:0000259" key="6">
    <source>
        <dbReference type="PROSITE" id="PS50949"/>
    </source>
</evidence>
<keyword evidence="2" id="KW-0663">Pyridoxal phosphate</keyword>
<dbReference type="CDD" id="cd00609">
    <property type="entry name" value="AAT_like"/>
    <property type="match status" value="1"/>
</dbReference>
<organism evidence="7 8">
    <name type="scientific">Motilimonas cestriensis</name>
    <dbReference type="NCBI Taxonomy" id="2742685"/>
    <lineage>
        <taxon>Bacteria</taxon>
        <taxon>Pseudomonadati</taxon>
        <taxon>Pseudomonadota</taxon>
        <taxon>Gammaproteobacteria</taxon>
        <taxon>Alteromonadales</taxon>
        <taxon>Alteromonadales genera incertae sedis</taxon>
        <taxon>Motilimonas</taxon>
    </lineage>
</organism>
<dbReference type="Pfam" id="PF00155">
    <property type="entry name" value="Aminotran_1_2"/>
    <property type="match status" value="1"/>
</dbReference>
<dbReference type="Gene3D" id="3.40.640.10">
    <property type="entry name" value="Type I PLP-dependent aspartate aminotransferase-like (Major domain)"/>
    <property type="match status" value="1"/>
</dbReference>
<evidence type="ECO:0000256" key="4">
    <source>
        <dbReference type="ARBA" id="ARBA00023125"/>
    </source>
</evidence>
<reference evidence="7 8" key="1">
    <citation type="journal article" date="2022" name="Environ. Microbiol. Rep.">
        <title>Eco-phylogenetic analyses reveal divergent evolution of vitamin B12 metabolism in the marine bacterial family 'Psychromonadaceae'.</title>
        <authorList>
            <person name="Jin X."/>
            <person name="Yang Y."/>
            <person name="Cao H."/>
            <person name="Gao B."/>
            <person name="Zhao Z."/>
        </authorList>
    </citation>
    <scope>NUCLEOTIDE SEQUENCE [LARGE SCALE GENOMIC DNA]</scope>
    <source>
        <strain evidence="7 8">MKS20</strain>
    </source>
</reference>
<dbReference type="InterPro" id="IPR015422">
    <property type="entry name" value="PyrdxlP-dep_Trfase_small"/>
</dbReference>
<keyword evidence="8" id="KW-1185">Reference proteome</keyword>
<dbReference type="CDD" id="cd07377">
    <property type="entry name" value="WHTH_GntR"/>
    <property type="match status" value="1"/>
</dbReference>
<dbReference type="InterPro" id="IPR036388">
    <property type="entry name" value="WH-like_DNA-bd_sf"/>
</dbReference>
<evidence type="ECO:0000256" key="1">
    <source>
        <dbReference type="ARBA" id="ARBA00005384"/>
    </source>
</evidence>
<dbReference type="Gene3D" id="1.10.10.10">
    <property type="entry name" value="Winged helix-like DNA-binding domain superfamily/Winged helix DNA-binding domain"/>
    <property type="match status" value="1"/>
</dbReference>
<accession>A0ABS8W936</accession>
<dbReference type="InterPro" id="IPR036390">
    <property type="entry name" value="WH_DNA-bd_sf"/>
</dbReference>
<name>A0ABS8W936_9GAMM</name>
<dbReference type="InterPro" id="IPR015421">
    <property type="entry name" value="PyrdxlP-dep_Trfase_major"/>
</dbReference>
<dbReference type="SUPFAM" id="SSF46785">
    <property type="entry name" value="Winged helix' DNA-binding domain"/>
    <property type="match status" value="1"/>
</dbReference>
<evidence type="ECO:0000313" key="7">
    <source>
        <dbReference type="EMBL" id="MCE2594612.1"/>
    </source>
</evidence>
<gene>
    <name evidence="7" type="ORF">K6Y31_07270</name>
</gene>
<keyword evidence="7" id="KW-0032">Aminotransferase</keyword>
<dbReference type="Proteomes" id="UP001201273">
    <property type="component" value="Unassembled WGS sequence"/>
</dbReference>
<evidence type="ECO:0000256" key="2">
    <source>
        <dbReference type="ARBA" id="ARBA00022898"/>
    </source>
</evidence>
<comment type="similarity">
    <text evidence="1">In the C-terminal section; belongs to the class-I pyridoxal-phosphate-dependent aminotransferase family.</text>
</comment>
<dbReference type="SUPFAM" id="SSF53383">
    <property type="entry name" value="PLP-dependent transferases"/>
    <property type="match status" value="1"/>
</dbReference>
<dbReference type="InterPro" id="IPR004839">
    <property type="entry name" value="Aminotransferase_I/II_large"/>
</dbReference>
<comment type="caution">
    <text evidence="7">The sequence shown here is derived from an EMBL/GenBank/DDBJ whole genome shotgun (WGS) entry which is preliminary data.</text>
</comment>
<evidence type="ECO:0000256" key="5">
    <source>
        <dbReference type="ARBA" id="ARBA00023163"/>
    </source>
</evidence>
<dbReference type="InterPro" id="IPR000524">
    <property type="entry name" value="Tscrpt_reg_HTH_GntR"/>
</dbReference>
<dbReference type="RefSeq" id="WP_233052149.1">
    <property type="nucleotide sequence ID" value="NZ_JAIMJA010000006.1"/>
</dbReference>
<sequence>MTWQPKLNSNKLGYKTLAAALIQDISQGLLAAGAPLPTIRALAQQLNITPTTVSRAYRSAERQGYLVSRVGKGTFVAGTQDLNAVIQAGQSLCNLSIIQPLVELVQPEFDHAMASFGEQNMPSTVLTYPDEHSLMPYQHIACQWLQSLGIQAQHPAQLVFTHGAQHALYLLIESLTEVGDKIALEQWVYPGALAICQQLGRQAVAIKLDEYGMCPDSLAQACDSHDIKLVLVVSSYQNPTAAVMPNKRRKAIAKVVKQYRLWLVDDDIYGFLNQGKYQALYNLVPERCFSVVSLSKAVLPGLRIGFIYGPARYTNQLNSNIRANIWMCSGISLAIMARLWQQNLLAKMMLKQIVEAQQRQKIMREVLGEWQIDSQLHSFHCWLHLPGPWSSERFRQAAKSQGVIVSSAPYFCVNKQHPPAAVRLSLMAPTSQKVLRQGLTILSELLKNNDIY</sequence>
<keyword evidence="3" id="KW-0805">Transcription regulation</keyword>
<dbReference type="GO" id="GO:0008483">
    <property type="term" value="F:transaminase activity"/>
    <property type="evidence" value="ECO:0007669"/>
    <property type="project" value="UniProtKB-KW"/>
</dbReference>
<dbReference type="EMBL" id="JAIMJA010000006">
    <property type="protein sequence ID" value="MCE2594612.1"/>
    <property type="molecule type" value="Genomic_DNA"/>
</dbReference>
<dbReference type="Pfam" id="PF00392">
    <property type="entry name" value="GntR"/>
    <property type="match status" value="1"/>
</dbReference>
<dbReference type="PANTHER" id="PTHR46577:SF1">
    <property type="entry name" value="HTH-TYPE TRANSCRIPTIONAL REGULATORY PROTEIN GABR"/>
    <property type="match status" value="1"/>
</dbReference>
<evidence type="ECO:0000256" key="3">
    <source>
        <dbReference type="ARBA" id="ARBA00023015"/>
    </source>
</evidence>
<feature type="domain" description="HTH gntR-type" evidence="6">
    <location>
        <begin position="11"/>
        <end position="79"/>
    </location>
</feature>
<evidence type="ECO:0000313" key="8">
    <source>
        <dbReference type="Proteomes" id="UP001201273"/>
    </source>
</evidence>
<protein>
    <submittedName>
        <fullName evidence="7">PLP-dependent aminotransferase family protein</fullName>
    </submittedName>
</protein>
<dbReference type="PROSITE" id="PS50949">
    <property type="entry name" value="HTH_GNTR"/>
    <property type="match status" value="1"/>
</dbReference>